<keyword evidence="9" id="KW-1133">Transmembrane helix</keyword>
<evidence type="ECO:0000256" key="10">
    <source>
        <dbReference type="ARBA" id="ARBA00023054"/>
    </source>
</evidence>
<dbReference type="EMBL" id="JAAGNN010000004">
    <property type="protein sequence ID" value="KAF4090441.1"/>
    <property type="molecule type" value="Genomic_DNA"/>
</dbReference>
<dbReference type="Gene3D" id="3.30.460.90">
    <property type="match status" value="1"/>
</dbReference>
<evidence type="ECO:0000256" key="13">
    <source>
        <dbReference type="ARBA" id="ARBA00023242"/>
    </source>
</evidence>
<reference evidence="16 17" key="1">
    <citation type="submission" date="2020-02" db="EMBL/GenBank/DDBJ databases">
        <title>A chromosome-scale genome assembly of the black bullhead catfish (Ameiurus melas).</title>
        <authorList>
            <person name="Wen M."/>
            <person name="Zham M."/>
            <person name="Cabau C."/>
            <person name="Klopp C."/>
            <person name="Donnadieu C."/>
            <person name="Roques C."/>
            <person name="Bouchez O."/>
            <person name="Lampietro C."/>
            <person name="Jouanno E."/>
            <person name="Herpin A."/>
            <person name="Louis A."/>
            <person name="Berthelot C."/>
            <person name="Parey E."/>
            <person name="Roest-Crollius H."/>
            <person name="Braasch I."/>
            <person name="Postlethwait J."/>
            <person name="Robinson-Rechavi M."/>
            <person name="Echchiki A."/>
            <person name="Begum T."/>
            <person name="Montfort J."/>
            <person name="Schartl M."/>
            <person name="Bobe J."/>
            <person name="Guiguen Y."/>
        </authorList>
    </citation>
    <scope>NUCLEOTIDE SEQUENCE [LARGE SCALE GENOMIC DNA]</scope>
    <source>
        <strain evidence="16">M_S1</strain>
        <tissue evidence="16">Blood</tissue>
    </source>
</reference>
<dbReference type="InterPro" id="IPR046906">
    <property type="entry name" value="Mab-21_HhH/H2TH-like"/>
</dbReference>
<keyword evidence="11" id="KW-0472">Membrane</keyword>
<keyword evidence="7" id="KW-0812">Transmembrane</keyword>
<comment type="caution">
    <text evidence="16">The sequence shown here is derived from an EMBL/GenBank/DDBJ whole genome shotgun (WGS) entry which is preliminary data.</text>
</comment>
<dbReference type="SMART" id="SM01265">
    <property type="entry name" value="Mab-21"/>
    <property type="match status" value="1"/>
</dbReference>
<keyword evidence="13" id="KW-0539">Nucleus</keyword>
<dbReference type="GO" id="GO:0005886">
    <property type="term" value="C:plasma membrane"/>
    <property type="evidence" value="ECO:0007669"/>
    <property type="project" value="UniProtKB-SubCell"/>
</dbReference>
<evidence type="ECO:0000256" key="12">
    <source>
        <dbReference type="ARBA" id="ARBA00023180"/>
    </source>
</evidence>
<dbReference type="Pfam" id="PF20266">
    <property type="entry name" value="Mab-21_C"/>
    <property type="match status" value="1"/>
</dbReference>
<dbReference type="InterPro" id="IPR024810">
    <property type="entry name" value="MAB21L/cGLR"/>
</dbReference>
<evidence type="ECO:0000256" key="2">
    <source>
        <dbReference type="ARBA" id="ARBA00004251"/>
    </source>
</evidence>
<dbReference type="InterPro" id="IPR026250">
    <property type="entry name" value="ITPRIP-like"/>
</dbReference>
<dbReference type="Gene3D" id="1.10.1410.40">
    <property type="match status" value="1"/>
</dbReference>
<evidence type="ECO:0000256" key="11">
    <source>
        <dbReference type="ARBA" id="ARBA00023136"/>
    </source>
</evidence>
<accession>A0A7J6B8N9</accession>
<comment type="subcellular location">
    <subcellularLocation>
        <location evidence="2">Cell membrane</location>
        <topology evidence="2">Single-pass type I membrane protein</topology>
    </subcellularLocation>
    <subcellularLocation>
        <location evidence="3">Nucleus outer membrane</location>
        <topology evidence="3">Single-pass type I membrane protein</topology>
    </subcellularLocation>
</comment>
<sequence>MLTVKKLLDQTNRVFGYKLILIPRRWTTRGFNSGSENAKRYARMQGSITRICMIVAAAILNHPLLFPKENTTIPEEEDDTLARMKEYEERLQAAQERLEQELSNSDEEATNSGLDYYGWYFWSTLSLVIFFTIEVCRHDLNPGETPDHVEDEEGYTNSESVNPKDLTLDKGVLRNLCETSFQPFVHESGRVQEFVEGFADDLLEALRSICDREVDMELEDFIGVGSMFESWRVCKPATCDLIVPFATPEPYHFQFELWCDESSDIPLDLQGCGRIKLVKISENCPDCLSGKTIDDEDMLCLLHNRNHNSKADDHALEEQLCSRNTDYLSKDQVMKWFQISVTRAWGQISHKYEFELTFRNLDFPGALKVRFRSGKVIVLNITLAMQFKDSHAYFISHFPSDSGNTTDIHWHLSFTVYERNLLKHMAKILPESSCHLRCLQLVSFLHKKQSGLRGRSALTNYHLKTAFLHLLLSKSPSAWRRQNLDQRLRDLLAFLQKSLQEKRLPHIIIGNPLVPLELGVPEIFQDAEPINLFRPLVLQRQVYAKMVENFEEMLRNAPALIQEYTPHFPNGRLNSTTVR</sequence>
<comment type="similarity">
    <text evidence="4">Belongs to the ITPRIP family.</text>
</comment>
<evidence type="ECO:0000256" key="7">
    <source>
        <dbReference type="ARBA" id="ARBA00022692"/>
    </source>
</evidence>
<dbReference type="PANTHER" id="PTHR10656:SF8">
    <property type="entry name" value="INOSITOL 1,4,5-TRISPHOSPHATE RECEPTOR-INTERACTING PROTEIN"/>
    <property type="match status" value="1"/>
</dbReference>
<evidence type="ECO:0000256" key="3">
    <source>
        <dbReference type="ARBA" id="ARBA00004494"/>
    </source>
</evidence>
<evidence type="ECO:0000256" key="8">
    <source>
        <dbReference type="ARBA" id="ARBA00022729"/>
    </source>
</evidence>
<gene>
    <name evidence="16" type="ORF">AMELA_G00051930</name>
</gene>
<name>A0A7J6B8N9_AMEME</name>
<proteinExistence type="inferred from homology"/>
<protein>
    <recommendedName>
        <fullName evidence="5">Inositol 1,4,5-trisphosphate receptor-interacting protein</fullName>
    </recommendedName>
</protein>
<evidence type="ECO:0000256" key="4">
    <source>
        <dbReference type="ARBA" id="ARBA00005554"/>
    </source>
</evidence>
<keyword evidence="12" id="KW-0325">Glycoprotein</keyword>
<keyword evidence="6" id="KW-1003">Cell membrane</keyword>
<dbReference type="GO" id="GO:0005640">
    <property type="term" value="C:nuclear outer membrane"/>
    <property type="evidence" value="ECO:0007669"/>
    <property type="project" value="UniProtKB-SubCell"/>
</dbReference>
<evidence type="ECO:0000256" key="1">
    <source>
        <dbReference type="ARBA" id="ARBA00003856"/>
    </source>
</evidence>
<keyword evidence="8" id="KW-0732">Signal</keyword>
<comment type="function">
    <text evidence="1">Enhances Ca(2+)-mediated inhibition of inositol 1,4,5-triphosphate receptor (ITPR) Ca(2+) release.</text>
</comment>
<dbReference type="AlphaFoldDB" id="A0A7J6B8N9"/>
<dbReference type="Proteomes" id="UP000593565">
    <property type="component" value="Unassembled WGS sequence"/>
</dbReference>
<evidence type="ECO:0000256" key="9">
    <source>
        <dbReference type="ARBA" id="ARBA00022989"/>
    </source>
</evidence>
<feature type="coiled-coil region" evidence="14">
    <location>
        <begin position="77"/>
        <end position="111"/>
    </location>
</feature>
<evidence type="ECO:0000313" key="17">
    <source>
        <dbReference type="Proteomes" id="UP000593565"/>
    </source>
</evidence>
<keyword evidence="10 14" id="KW-0175">Coiled coil</keyword>
<feature type="domain" description="Mab-21-like HhH/H2TH-like" evidence="15">
    <location>
        <begin position="437"/>
        <end position="506"/>
    </location>
</feature>
<evidence type="ECO:0000256" key="5">
    <source>
        <dbReference type="ARBA" id="ARBA00019443"/>
    </source>
</evidence>
<dbReference type="PRINTS" id="PR02107">
    <property type="entry name" value="INOS145TPRIP"/>
</dbReference>
<organism evidence="16 17">
    <name type="scientific">Ameiurus melas</name>
    <name type="common">Black bullhead</name>
    <name type="synonym">Silurus melas</name>
    <dbReference type="NCBI Taxonomy" id="219545"/>
    <lineage>
        <taxon>Eukaryota</taxon>
        <taxon>Metazoa</taxon>
        <taxon>Chordata</taxon>
        <taxon>Craniata</taxon>
        <taxon>Vertebrata</taxon>
        <taxon>Euteleostomi</taxon>
        <taxon>Actinopterygii</taxon>
        <taxon>Neopterygii</taxon>
        <taxon>Teleostei</taxon>
        <taxon>Ostariophysi</taxon>
        <taxon>Siluriformes</taxon>
        <taxon>Ictaluridae</taxon>
        <taxon>Ameiurus</taxon>
    </lineage>
</organism>
<evidence type="ECO:0000256" key="14">
    <source>
        <dbReference type="SAM" id="Coils"/>
    </source>
</evidence>
<evidence type="ECO:0000259" key="15">
    <source>
        <dbReference type="Pfam" id="PF20266"/>
    </source>
</evidence>
<dbReference type="PANTHER" id="PTHR10656">
    <property type="entry name" value="CELL FATE DETERMINING PROTEIN MAB21-RELATED"/>
    <property type="match status" value="1"/>
</dbReference>
<evidence type="ECO:0000313" key="16">
    <source>
        <dbReference type="EMBL" id="KAF4090441.1"/>
    </source>
</evidence>
<keyword evidence="17" id="KW-1185">Reference proteome</keyword>
<evidence type="ECO:0000256" key="6">
    <source>
        <dbReference type="ARBA" id="ARBA00022475"/>
    </source>
</evidence>